<dbReference type="InterPro" id="IPR017115">
    <property type="entry name" value="Tellurite_resistance_TerA"/>
</dbReference>
<feature type="compositionally biased region" description="Pro residues" evidence="1">
    <location>
        <begin position="227"/>
        <end position="240"/>
    </location>
</feature>
<feature type="region of interest" description="Disordered" evidence="1">
    <location>
        <begin position="216"/>
        <end position="245"/>
    </location>
</feature>
<evidence type="ECO:0000313" key="4">
    <source>
        <dbReference type="Proteomes" id="UP000711047"/>
    </source>
</evidence>
<dbReference type="Gene3D" id="2.60.60.30">
    <property type="entry name" value="sav2460 like domains"/>
    <property type="match status" value="2"/>
</dbReference>
<dbReference type="Pfam" id="PF02342">
    <property type="entry name" value="TerD"/>
    <property type="match status" value="1"/>
</dbReference>
<comment type="caution">
    <text evidence="3">The sequence shown here is derived from an EMBL/GenBank/DDBJ whole genome shotgun (WGS) entry which is preliminary data.</text>
</comment>
<evidence type="ECO:0000259" key="2">
    <source>
        <dbReference type="Pfam" id="PF02342"/>
    </source>
</evidence>
<dbReference type="Proteomes" id="UP000711047">
    <property type="component" value="Unassembled WGS sequence"/>
</dbReference>
<evidence type="ECO:0000313" key="3">
    <source>
        <dbReference type="EMBL" id="NQX49319.1"/>
    </source>
</evidence>
<dbReference type="PANTHER" id="PTHR32097:SF15">
    <property type="entry name" value="STRESS RESPONSE PROTEIN SCP2"/>
    <property type="match status" value="1"/>
</dbReference>
<dbReference type="CDD" id="cd06974">
    <property type="entry name" value="TerD_like"/>
    <property type="match status" value="2"/>
</dbReference>
<name>A0ABX2E0A4_9BACL</name>
<dbReference type="InterPro" id="IPR003325">
    <property type="entry name" value="TerD"/>
</dbReference>
<dbReference type="PIRSF" id="PIRSF037118">
    <property type="entry name" value="Tellurite_resistance_TerA"/>
    <property type="match status" value="1"/>
</dbReference>
<keyword evidence="4" id="KW-1185">Reference proteome</keyword>
<proteinExistence type="predicted"/>
<dbReference type="InterPro" id="IPR051324">
    <property type="entry name" value="Stress/Tellurium_Resist"/>
</dbReference>
<feature type="domain" description="TerD" evidence="2">
    <location>
        <begin position="1"/>
        <end position="185"/>
    </location>
</feature>
<gene>
    <name evidence="3" type="ORF">HQN87_28780</name>
</gene>
<protein>
    <submittedName>
        <fullName evidence="3">TerD family protein</fullName>
    </submittedName>
</protein>
<evidence type="ECO:0000256" key="1">
    <source>
        <dbReference type="SAM" id="MobiDB-lite"/>
    </source>
</evidence>
<dbReference type="PANTHER" id="PTHR32097">
    <property type="entry name" value="CAMP-BINDING PROTEIN 1-RELATED"/>
    <property type="match status" value="1"/>
</dbReference>
<accession>A0ABX2E0A4</accession>
<organism evidence="3 4">
    <name type="scientific">Paenibacillus tritici</name>
    <dbReference type="NCBI Taxonomy" id="1873425"/>
    <lineage>
        <taxon>Bacteria</taxon>
        <taxon>Bacillati</taxon>
        <taxon>Bacillota</taxon>
        <taxon>Bacilli</taxon>
        <taxon>Bacillales</taxon>
        <taxon>Paenibacillaceae</taxon>
        <taxon>Paenibacillus</taxon>
    </lineage>
</organism>
<sequence>MTLELIKGQKCSLTKDAPGLTRIIVGMGWHNTRPEVEFDGSAFLLTPAQTVSADEDLIYYGNPSTPNQSVTVVLSDQAAYAGLTDNIQIVVELSQIPAAYERIAFALTIYEAEKRQQNFSLLQDAYIRMINAADGTELVRYTLGNAYTVETAIVAGEIYRYRNEWKFSAVGSGYAGGLAALCNSYGIQVNDIPLPAPPAERIIQTQPSRLVLPELRSRPKPAGSVPPVSPAAPASPPALPLNPNTNTIQLKKRGEVISLQKGMGSLGEILINLNWFQKKTPGWFGSKGVDLDLGCLFELKNGLKGTVQALGESFGSLNRPPYISLDGDDRTGSIATGENLRINGHYLSEISRVVIFAFIYEGVTNWAEADAIVTIKQQSGPEIEVRLDEHNNHKGMCAIAMLRNQQDETFSVERLVEYFAGHEELDQRYHWNLRWEAGSK</sequence>
<dbReference type="RefSeq" id="WP_173140301.1">
    <property type="nucleotide sequence ID" value="NZ_JABMKX010000024.1"/>
</dbReference>
<reference evidence="3 4" key="1">
    <citation type="submission" date="2020-05" db="EMBL/GenBank/DDBJ databases">
        <title>Paenibacillus glebae, sp. nov., Paenibacillus humi sp. nov., Paenibacillus pedi sp. nov., Paenibacillus terrestris sp. nov. and Paenibacillus terricola sp. nov., isolated from a forest top soil sample.</title>
        <authorList>
            <person name="Qi S."/>
            <person name="Carlier A."/>
            <person name="Cnockaert M."/>
            <person name="Vandamme P."/>
        </authorList>
    </citation>
    <scope>NUCLEOTIDE SEQUENCE [LARGE SCALE GENOMIC DNA]</scope>
    <source>
        <strain evidence="3 4">LMG 29502</strain>
    </source>
</reference>
<dbReference type="EMBL" id="JABMKX010000024">
    <property type="protein sequence ID" value="NQX49319.1"/>
    <property type="molecule type" value="Genomic_DNA"/>
</dbReference>